<protein>
    <recommendedName>
        <fullName evidence="3 8">Pectinesterase</fullName>
        <ecNumber evidence="3 8">3.1.1.11</ecNumber>
    </recommendedName>
</protein>
<evidence type="ECO:0000256" key="5">
    <source>
        <dbReference type="ARBA" id="ARBA00023085"/>
    </source>
</evidence>
<keyword evidence="10" id="KW-0456">Lyase</keyword>
<dbReference type="PROSITE" id="PS00503">
    <property type="entry name" value="PECTINESTERASE_2"/>
    <property type="match status" value="1"/>
</dbReference>
<dbReference type="Gene3D" id="2.160.20.10">
    <property type="entry name" value="Single-stranded right-handed beta-helix, Pectin lyase-like"/>
    <property type="match status" value="1"/>
</dbReference>
<keyword evidence="8" id="KW-0964">Secreted</keyword>
<dbReference type="GO" id="GO:0030599">
    <property type="term" value="F:pectinesterase activity"/>
    <property type="evidence" value="ECO:0007669"/>
    <property type="project" value="UniProtKB-UniRule"/>
</dbReference>
<dbReference type="Proteomes" id="UP000305948">
    <property type="component" value="Unassembled WGS sequence"/>
</dbReference>
<comment type="catalytic activity">
    <reaction evidence="6 8">
        <text>[(1-&gt;4)-alpha-D-galacturonosyl methyl ester](n) + n H2O = [(1-&gt;4)-alpha-D-galacturonosyl](n) + n methanol + n H(+)</text>
        <dbReference type="Rhea" id="RHEA:22380"/>
        <dbReference type="Rhea" id="RHEA-COMP:14570"/>
        <dbReference type="Rhea" id="RHEA-COMP:14573"/>
        <dbReference type="ChEBI" id="CHEBI:15377"/>
        <dbReference type="ChEBI" id="CHEBI:15378"/>
        <dbReference type="ChEBI" id="CHEBI:17790"/>
        <dbReference type="ChEBI" id="CHEBI:140522"/>
        <dbReference type="ChEBI" id="CHEBI:140523"/>
        <dbReference type="EC" id="3.1.1.11"/>
    </reaction>
</comment>
<feature type="chain" id="PRO_5023160411" description="Pectinesterase" evidence="8">
    <location>
        <begin position="20"/>
        <end position="364"/>
    </location>
</feature>
<dbReference type="InterPro" id="IPR012334">
    <property type="entry name" value="Pectin_lyas_fold"/>
</dbReference>
<gene>
    <name evidence="10" type="ORF">OE88DRAFT_1378524</name>
</gene>
<dbReference type="InterPro" id="IPR033131">
    <property type="entry name" value="Pectinesterase_Asp_AS"/>
</dbReference>
<dbReference type="UniPathway" id="UPA00545">
    <property type="reaction ID" value="UER00823"/>
</dbReference>
<dbReference type="SUPFAM" id="SSF51126">
    <property type="entry name" value="Pectin lyase-like"/>
    <property type="match status" value="1"/>
</dbReference>
<organism evidence="10 11">
    <name type="scientific">Heliocybe sulcata</name>
    <dbReference type="NCBI Taxonomy" id="5364"/>
    <lineage>
        <taxon>Eukaryota</taxon>
        <taxon>Fungi</taxon>
        <taxon>Dikarya</taxon>
        <taxon>Basidiomycota</taxon>
        <taxon>Agaricomycotina</taxon>
        <taxon>Agaricomycetes</taxon>
        <taxon>Gloeophyllales</taxon>
        <taxon>Gloeophyllaceae</taxon>
        <taxon>Heliocybe</taxon>
    </lineage>
</organism>
<dbReference type="GO" id="GO:0016829">
    <property type="term" value="F:lyase activity"/>
    <property type="evidence" value="ECO:0007669"/>
    <property type="project" value="UniProtKB-KW"/>
</dbReference>
<proteinExistence type="inferred from homology"/>
<dbReference type="PANTHER" id="PTHR31321:SF127">
    <property type="entry name" value="PECTINESTERASE"/>
    <property type="match status" value="1"/>
</dbReference>
<dbReference type="GO" id="GO:0042545">
    <property type="term" value="P:cell wall modification"/>
    <property type="evidence" value="ECO:0007669"/>
    <property type="project" value="UniProtKB-UniRule"/>
</dbReference>
<dbReference type="OrthoDB" id="2019149at2759"/>
<keyword evidence="4 8" id="KW-0378">Hydrolase</keyword>
<comment type="similarity">
    <text evidence="2">Belongs to the pectinesterase family.</text>
</comment>
<evidence type="ECO:0000256" key="2">
    <source>
        <dbReference type="ARBA" id="ARBA00008891"/>
    </source>
</evidence>
<dbReference type="Pfam" id="PF01095">
    <property type="entry name" value="Pectinesterase"/>
    <property type="match status" value="1"/>
</dbReference>
<dbReference type="InterPro" id="IPR011050">
    <property type="entry name" value="Pectin_lyase_fold/virulence"/>
</dbReference>
<keyword evidence="8" id="KW-0961">Cell wall biogenesis/degradation</keyword>
<reference evidence="10 11" key="1">
    <citation type="journal article" date="2019" name="Nat. Ecol. Evol.">
        <title>Megaphylogeny resolves global patterns of mushroom evolution.</title>
        <authorList>
            <person name="Varga T."/>
            <person name="Krizsan K."/>
            <person name="Foldi C."/>
            <person name="Dima B."/>
            <person name="Sanchez-Garcia M."/>
            <person name="Sanchez-Ramirez S."/>
            <person name="Szollosi G.J."/>
            <person name="Szarkandi J.G."/>
            <person name="Papp V."/>
            <person name="Albert L."/>
            <person name="Andreopoulos W."/>
            <person name="Angelini C."/>
            <person name="Antonin V."/>
            <person name="Barry K.W."/>
            <person name="Bougher N.L."/>
            <person name="Buchanan P."/>
            <person name="Buyck B."/>
            <person name="Bense V."/>
            <person name="Catcheside P."/>
            <person name="Chovatia M."/>
            <person name="Cooper J."/>
            <person name="Damon W."/>
            <person name="Desjardin D."/>
            <person name="Finy P."/>
            <person name="Geml J."/>
            <person name="Haridas S."/>
            <person name="Hughes K."/>
            <person name="Justo A."/>
            <person name="Karasinski D."/>
            <person name="Kautmanova I."/>
            <person name="Kiss B."/>
            <person name="Kocsube S."/>
            <person name="Kotiranta H."/>
            <person name="LaButti K.M."/>
            <person name="Lechner B.E."/>
            <person name="Liimatainen K."/>
            <person name="Lipzen A."/>
            <person name="Lukacs Z."/>
            <person name="Mihaltcheva S."/>
            <person name="Morgado L.N."/>
            <person name="Niskanen T."/>
            <person name="Noordeloos M.E."/>
            <person name="Ohm R.A."/>
            <person name="Ortiz-Santana B."/>
            <person name="Ovrebo C."/>
            <person name="Racz N."/>
            <person name="Riley R."/>
            <person name="Savchenko A."/>
            <person name="Shiryaev A."/>
            <person name="Soop K."/>
            <person name="Spirin V."/>
            <person name="Szebenyi C."/>
            <person name="Tomsovsky M."/>
            <person name="Tulloss R.E."/>
            <person name="Uehling J."/>
            <person name="Grigoriev I.V."/>
            <person name="Vagvolgyi C."/>
            <person name="Papp T."/>
            <person name="Martin F.M."/>
            <person name="Miettinen O."/>
            <person name="Hibbett D.S."/>
            <person name="Nagy L.G."/>
        </authorList>
    </citation>
    <scope>NUCLEOTIDE SEQUENCE [LARGE SCALE GENOMIC DNA]</scope>
    <source>
        <strain evidence="10 11">OMC1185</strain>
    </source>
</reference>
<feature type="active site" evidence="7">
    <location>
        <position position="204"/>
    </location>
</feature>
<keyword evidence="8" id="KW-0732">Signal</keyword>
<sequence>MKAHLLAFICHLLVLGAVALSVPRISPPPGSVIVRAGTTDTGEYASVQAAAQALPNDNSTRSIFVYPGTYTGQVNITRPGATYVCAPILRYSDEMSSDGMQIYGYTTDASSYHNNVVNIVASGTLTSAGSDDLSGSMRVQSSGVRLYNINVKNTYGPGVQAIALSAYGSRFGAYGCGFYGYQDTLYSNQGTQVYLKSYIEGAVDFIFGRLGQAYFEGNTIAVSGYGCITASGRQANNSAIYVFDRNEVVLASDAQSGISGRIFLGRPWADYARVIFKNTYITAPMNNTMWSIWNPGDERTDNVLFAEYNSTGPGIPSNVQRPNFATMLTASQAAQYDITSVVGSGWEQWVDMAYLLDADVTGFD</sequence>
<evidence type="ECO:0000256" key="6">
    <source>
        <dbReference type="ARBA" id="ARBA00047928"/>
    </source>
</evidence>
<evidence type="ECO:0000313" key="10">
    <source>
        <dbReference type="EMBL" id="TFK52255.1"/>
    </source>
</evidence>
<dbReference type="EMBL" id="ML213509">
    <property type="protein sequence ID" value="TFK52255.1"/>
    <property type="molecule type" value="Genomic_DNA"/>
</dbReference>
<accession>A0A5C3N5E2</accession>
<name>A0A5C3N5E2_9AGAM</name>
<evidence type="ECO:0000256" key="7">
    <source>
        <dbReference type="PROSITE-ProRule" id="PRU10040"/>
    </source>
</evidence>
<evidence type="ECO:0000256" key="1">
    <source>
        <dbReference type="ARBA" id="ARBA00005184"/>
    </source>
</evidence>
<dbReference type="GO" id="GO:0005576">
    <property type="term" value="C:extracellular region"/>
    <property type="evidence" value="ECO:0007669"/>
    <property type="project" value="UniProtKB-SubCell"/>
</dbReference>
<dbReference type="PANTHER" id="PTHR31321">
    <property type="entry name" value="ACYL-COA THIOESTER HYDROLASE YBHC-RELATED"/>
    <property type="match status" value="1"/>
</dbReference>
<feature type="domain" description="Pectinesterase catalytic" evidence="9">
    <location>
        <begin position="134"/>
        <end position="342"/>
    </location>
</feature>
<dbReference type="EC" id="3.1.1.11" evidence="3 8"/>
<dbReference type="InterPro" id="IPR000070">
    <property type="entry name" value="Pectinesterase_cat"/>
</dbReference>
<dbReference type="STRING" id="5364.A0A5C3N5E2"/>
<dbReference type="GO" id="GO:0045490">
    <property type="term" value="P:pectin catabolic process"/>
    <property type="evidence" value="ECO:0007669"/>
    <property type="project" value="UniProtKB-UniRule"/>
</dbReference>
<comment type="function">
    <text evidence="8">Involved in maceration and soft-rotting of plant tissue.</text>
</comment>
<evidence type="ECO:0000256" key="3">
    <source>
        <dbReference type="ARBA" id="ARBA00013229"/>
    </source>
</evidence>
<evidence type="ECO:0000256" key="8">
    <source>
        <dbReference type="RuleBase" id="RU000589"/>
    </source>
</evidence>
<comment type="subcellular location">
    <subcellularLocation>
        <location evidence="8">Secreted</location>
    </subcellularLocation>
</comment>
<dbReference type="AlphaFoldDB" id="A0A5C3N5E2"/>
<comment type="pathway">
    <text evidence="1 8">Glycan metabolism; pectin degradation; 2-dehydro-3-deoxy-D-gluconate from pectin: step 1/5.</text>
</comment>
<evidence type="ECO:0000256" key="4">
    <source>
        <dbReference type="ARBA" id="ARBA00022801"/>
    </source>
</evidence>
<feature type="signal peptide" evidence="8">
    <location>
        <begin position="1"/>
        <end position="19"/>
    </location>
</feature>
<keyword evidence="11" id="KW-1185">Reference proteome</keyword>
<evidence type="ECO:0000313" key="11">
    <source>
        <dbReference type="Proteomes" id="UP000305948"/>
    </source>
</evidence>
<keyword evidence="5 8" id="KW-0063">Aspartyl esterase</keyword>
<evidence type="ECO:0000259" key="9">
    <source>
        <dbReference type="Pfam" id="PF01095"/>
    </source>
</evidence>